<keyword evidence="2" id="KW-1185">Reference proteome</keyword>
<dbReference type="EMBL" id="KN831546">
    <property type="protein sequence ID" value="KIK71872.1"/>
    <property type="molecule type" value="Genomic_DNA"/>
</dbReference>
<evidence type="ECO:0000313" key="2">
    <source>
        <dbReference type="Proteomes" id="UP000054538"/>
    </source>
</evidence>
<reference evidence="2" key="2">
    <citation type="submission" date="2015-01" db="EMBL/GenBank/DDBJ databases">
        <title>Evolutionary Origins and Diversification of the Mycorrhizal Mutualists.</title>
        <authorList>
            <consortium name="DOE Joint Genome Institute"/>
            <consortium name="Mycorrhizal Genomics Consortium"/>
            <person name="Kohler A."/>
            <person name="Kuo A."/>
            <person name="Nagy L.G."/>
            <person name="Floudas D."/>
            <person name="Copeland A."/>
            <person name="Barry K.W."/>
            <person name="Cichocki N."/>
            <person name="Veneault-Fourrey C."/>
            <person name="LaButti K."/>
            <person name="Lindquist E.A."/>
            <person name="Lipzen A."/>
            <person name="Lundell T."/>
            <person name="Morin E."/>
            <person name="Murat C."/>
            <person name="Riley R."/>
            <person name="Ohm R."/>
            <person name="Sun H."/>
            <person name="Tunlid A."/>
            <person name="Henrissat B."/>
            <person name="Grigoriev I.V."/>
            <person name="Hibbett D.S."/>
            <person name="Martin F."/>
        </authorList>
    </citation>
    <scope>NUCLEOTIDE SEQUENCE [LARGE SCALE GENOMIC DNA]</scope>
    <source>
        <strain evidence="2">Ve08.2h10</strain>
    </source>
</reference>
<name>A0A0D0BJP4_9AGAM</name>
<dbReference type="STRING" id="930991.A0A0D0BJP4"/>
<dbReference type="InParanoid" id="A0A0D0BJP4"/>
<protein>
    <submittedName>
        <fullName evidence="1">Uncharacterized protein</fullName>
    </submittedName>
</protein>
<sequence length="92" mass="9706">MSQSPTTCRVSACGQNHIVVNGPPVDSHLFAYRHKGGHRPLTKSKFTASLSSAAKKAGIKPFQGHSIDGGQVMPMLSCPDLDTVHTSIPPSP</sequence>
<dbReference type="OrthoDB" id="2678913at2759"/>
<gene>
    <name evidence="1" type="ORF">PAXRUDRAFT_22716</name>
</gene>
<proteinExistence type="predicted"/>
<dbReference type="AlphaFoldDB" id="A0A0D0BJP4"/>
<dbReference type="Proteomes" id="UP000054538">
    <property type="component" value="Unassembled WGS sequence"/>
</dbReference>
<evidence type="ECO:0000313" key="1">
    <source>
        <dbReference type="EMBL" id="KIK71872.1"/>
    </source>
</evidence>
<reference evidence="1 2" key="1">
    <citation type="submission" date="2014-04" db="EMBL/GenBank/DDBJ databases">
        <authorList>
            <consortium name="DOE Joint Genome Institute"/>
            <person name="Kuo A."/>
            <person name="Kohler A."/>
            <person name="Jargeat P."/>
            <person name="Nagy L.G."/>
            <person name="Floudas D."/>
            <person name="Copeland A."/>
            <person name="Barry K.W."/>
            <person name="Cichocki N."/>
            <person name="Veneault-Fourrey C."/>
            <person name="LaButti K."/>
            <person name="Lindquist E.A."/>
            <person name="Lipzen A."/>
            <person name="Lundell T."/>
            <person name="Morin E."/>
            <person name="Murat C."/>
            <person name="Sun H."/>
            <person name="Tunlid A."/>
            <person name="Henrissat B."/>
            <person name="Grigoriev I.V."/>
            <person name="Hibbett D.S."/>
            <person name="Martin F."/>
            <person name="Nordberg H.P."/>
            <person name="Cantor M.N."/>
            <person name="Hua S.X."/>
        </authorList>
    </citation>
    <scope>NUCLEOTIDE SEQUENCE [LARGE SCALE GENOMIC DNA]</scope>
    <source>
        <strain evidence="1 2">Ve08.2h10</strain>
    </source>
</reference>
<organism evidence="1 2">
    <name type="scientific">Paxillus rubicundulus Ve08.2h10</name>
    <dbReference type="NCBI Taxonomy" id="930991"/>
    <lineage>
        <taxon>Eukaryota</taxon>
        <taxon>Fungi</taxon>
        <taxon>Dikarya</taxon>
        <taxon>Basidiomycota</taxon>
        <taxon>Agaricomycotina</taxon>
        <taxon>Agaricomycetes</taxon>
        <taxon>Agaricomycetidae</taxon>
        <taxon>Boletales</taxon>
        <taxon>Paxilineae</taxon>
        <taxon>Paxillaceae</taxon>
        <taxon>Paxillus</taxon>
    </lineage>
</organism>
<dbReference type="HOGENOM" id="CLU_2413956_0_0_1"/>
<accession>A0A0D0BJP4</accession>